<feature type="region of interest" description="Disordered" evidence="10">
    <location>
        <begin position="1303"/>
        <end position="1364"/>
    </location>
</feature>
<dbReference type="CDD" id="cd07978">
    <property type="entry name" value="HFD_TAF13"/>
    <property type="match status" value="1"/>
</dbReference>
<feature type="compositionally biased region" description="Acidic residues" evidence="10">
    <location>
        <begin position="252"/>
        <end position="268"/>
    </location>
</feature>
<feature type="compositionally biased region" description="Pro residues" evidence="10">
    <location>
        <begin position="86"/>
        <end position="99"/>
    </location>
</feature>
<dbReference type="Gene3D" id="1.10.20.10">
    <property type="entry name" value="Histone, subunit A"/>
    <property type="match status" value="1"/>
</dbReference>
<dbReference type="InterPro" id="IPR003593">
    <property type="entry name" value="AAA+_ATPase"/>
</dbReference>
<evidence type="ECO:0000256" key="5">
    <source>
        <dbReference type="ARBA" id="ARBA00022840"/>
    </source>
</evidence>
<feature type="region of interest" description="Disordered" evidence="10">
    <location>
        <begin position="691"/>
        <end position="740"/>
    </location>
</feature>
<organism evidence="12 13">
    <name type="scientific">Rhizoctonia solani 123E</name>
    <dbReference type="NCBI Taxonomy" id="1423351"/>
    <lineage>
        <taxon>Eukaryota</taxon>
        <taxon>Fungi</taxon>
        <taxon>Dikarya</taxon>
        <taxon>Basidiomycota</taxon>
        <taxon>Agaricomycotina</taxon>
        <taxon>Agaricomycetes</taxon>
        <taxon>Cantharellales</taxon>
        <taxon>Ceratobasidiaceae</taxon>
        <taxon>Rhizoctonia</taxon>
    </lineage>
</organism>
<dbReference type="InterPro" id="IPR003960">
    <property type="entry name" value="ATPase_AAA_CS"/>
</dbReference>
<dbReference type="GO" id="GO:0016887">
    <property type="term" value="F:ATP hydrolysis activity"/>
    <property type="evidence" value="ECO:0007669"/>
    <property type="project" value="InterPro"/>
</dbReference>
<dbReference type="GO" id="GO:0005634">
    <property type="term" value="C:nucleus"/>
    <property type="evidence" value="ECO:0007669"/>
    <property type="project" value="UniProtKB-SubCell"/>
</dbReference>
<keyword evidence="6" id="KW-0805">Transcription regulation</keyword>
<dbReference type="SMART" id="SM00382">
    <property type="entry name" value="AAA"/>
    <property type="match status" value="1"/>
</dbReference>
<dbReference type="GO" id="GO:0046982">
    <property type="term" value="F:protein heterodimerization activity"/>
    <property type="evidence" value="ECO:0007669"/>
    <property type="project" value="InterPro"/>
</dbReference>
<evidence type="ECO:0000259" key="11">
    <source>
        <dbReference type="SMART" id="SM00382"/>
    </source>
</evidence>
<gene>
    <name evidence="12" type="ORF">V565_006530</name>
</gene>
<dbReference type="Gene3D" id="3.40.50.300">
    <property type="entry name" value="P-loop containing nucleotide triphosphate hydrolases"/>
    <property type="match status" value="1"/>
</dbReference>
<dbReference type="EMBL" id="AZST01000008">
    <property type="protein sequence ID" value="KEP55280.1"/>
    <property type="molecule type" value="Genomic_DNA"/>
</dbReference>
<feature type="region of interest" description="Disordered" evidence="10">
    <location>
        <begin position="240"/>
        <end position="272"/>
    </location>
</feature>
<feature type="region of interest" description="Disordered" evidence="10">
    <location>
        <begin position="1039"/>
        <end position="1123"/>
    </location>
</feature>
<dbReference type="InterPro" id="IPR051701">
    <property type="entry name" value="Mito_OM_Translocase_MSP1"/>
</dbReference>
<dbReference type="InterPro" id="IPR027417">
    <property type="entry name" value="P-loop_NTPase"/>
</dbReference>
<dbReference type="GO" id="GO:0005524">
    <property type="term" value="F:ATP binding"/>
    <property type="evidence" value="ECO:0007669"/>
    <property type="project" value="UniProtKB-KW"/>
</dbReference>
<dbReference type="Pfam" id="PF17862">
    <property type="entry name" value="AAA_lid_3"/>
    <property type="match status" value="1"/>
</dbReference>
<dbReference type="Pfam" id="PF00004">
    <property type="entry name" value="AAA"/>
    <property type="match status" value="1"/>
</dbReference>
<evidence type="ECO:0000256" key="9">
    <source>
        <dbReference type="ARBA" id="ARBA00023242"/>
    </source>
</evidence>
<accession>A0A074SCF5</accession>
<evidence type="ECO:0000256" key="6">
    <source>
        <dbReference type="ARBA" id="ARBA00023015"/>
    </source>
</evidence>
<dbReference type="Proteomes" id="UP000027456">
    <property type="component" value="Unassembled WGS sequence"/>
</dbReference>
<dbReference type="Pfam" id="PF02269">
    <property type="entry name" value="TFIID-18kDa"/>
    <property type="match status" value="1"/>
</dbReference>
<keyword evidence="13" id="KW-1185">Reference proteome</keyword>
<feature type="compositionally biased region" description="Low complexity" evidence="10">
    <location>
        <begin position="21"/>
        <end position="32"/>
    </location>
</feature>
<dbReference type="OrthoDB" id="39734at2759"/>
<feature type="compositionally biased region" description="Low complexity" evidence="10">
    <location>
        <begin position="693"/>
        <end position="725"/>
    </location>
</feature>
<keyword evidence="4" id="KW-0472">Membrane</keyword>
<feature type="compositionally biased region" description="Basic and acidic residues" evidence="10">
    <location>
        <begin position="1042"/>
        <end position="1055"/>
    </location>
</feature>
<name>A0A074SCF5_9AGAM</name>
<feature type="region of interest" description="Disordered" evidence="10">
    <location>
        <begin position="1226"/>
        <end position="1279"/>
    </location>
</feature>
<dbReference type="HOGENOM" id="CLU_004423_1_0_1"/>
<evidence type="ECO:0000256" key="4">
    <source>
        <dbReference type="ARBA" id="ARBA00022787"/>
    </source>
</evidence>
<feature type="compositionally biased region" description="Low complexity" evidence="10">
    <location>
        <begin position="1099"/>
        <end position="1109"/>
    </location>
</feature>
<feature type="compositionally biased region" description="Basic and acidic residues" evidence="10">
    <location>
        <begin position="576"/>
        <end position="591"/>
    </location>
</feature>
<feature type="region of interest" description="Disordered" evidence="10">
    <location>
        <begin position="393"/>
        <end position="414"/>
    </location>
</feature>
<dbReference type="InterPro" id="IPR009072">
    <property type="entry name" value="Histone-fold"/>
</dbReference>
<comment type="caution">
    <text evidence="12">The sequence shown here is derived from an EMBL/GenBank/DDBJ whole genome shotgun (WGS) entry which is preliminary data.</text>
</comment>
<evidence type="ECO:0000256" key="1">
    <source>
        <dbReference type="ARBA" id="ARBA00004123"/>
    </source>
</evidence>
<feature type="compositionally biased region" description="Low complexity" evidence="10">
    <location>
        <begin position="1228"/>
        <end position="1243"/>
    </location>
</feature>
<keyword evidence="3" id="KW-0547">Nucleotide-binding</keyword>
<feature type="compositionally biased region" description="Low complexity" evidence="10">
    <location>
        <begin position="298"/>
        <end position="307"/>
    </location>
</feature>
<feature type="compositionally biased region" description="Low complexity" evidence="10">
    <location>
        <begin position="1257"/>
        <end position="1279"/>
    </location>
</feature>
<evidence type="ECO:0000256" key="2">
    <source>
        <dbReference type="ARBA" id="ARBA00004572"/>
    </source>
</evidence>
<evidence type="ECO:0000313" key="12">
    <source>
        <dbReference type="EMBL" id="KEP55280.1"/>
    </source>
</evidence>
<dbReference type="GO" id="GO:0006366">
    <property type="term" value="P:transcription by RNA polymerase II"/>
    <property type="evidence" value="ECO:0007669"/>
    <property type="project" value="InterPro"/>
</dbReference>
<evidence type="ECO:0000256" key="7">
    <source>
        <dbReference type="ARBA" id="ARBA00023128"/>
    </source>
</evidence>
<keyword evidence="9" id="KW-0539">Nucleus</keyword>
<dbReference type="SUPFAM" id="SSF47113">
    <property type="entry name" value="Histone-fold"/>
    <property type="match status" value="1"/>
</dbReference>
<dbReference type="InterPro" id="IPR041569">
    <property type="entry name" value="AAA_lid_3"/>
</dbReference>
<keyword evidence="5" id="KW-0067">ATP-binding</keyword>
<dbReference type="GO" id="GO:0005741">
    <property type="term" value="C:mitochondrial outer membrane"/>
    <property type="evidence" value="ECO:0007669"/>
    <property type="project" value="UniProtKB-SubCell"/>
</dbReference>
<dbReference type="InterPro" id="IPR003195">
    <property type="entry name" value="TFIID_TAF13"/>
</dbReference>
<feature type="region of interest" description="Disordered" evidence="10">
    <location>
        <begin position="566"/>
        <end position="596"/>
    </location>
</feature>
<feature type="region of interest" description="Disordered" evidence="10">
    <location>
        <begin position="1"/>
        <end position="104"/>
    </location>
</feature>
<evidence type="ECO:0000313" key="13">
    <source>
        <dbReference type="Proteomes" id="UP000027456"/>
    </source>
</evidence>
<feature type="domain" description="AAA+ ATPase" evidence="11">
    <location>
        <begin position="841"/>
        <end position="981"/>
    </location>
</feature>
<keyword evidence="8" id="KW-0804">Transcription</keyword>
<dbReference type="PROSITE" id="PS00674">
    <property type="entry name" value="AAA"/>
    <property type="match status" value="1"/>
</dbReference>
<feature type="compositionally biased region" description="Low complexity" evidence="10">
    <location>
        <begin position="1312"/>
        <end position="1338"/>
    </location>
</feature>
<keyword evidence="4" id="KW-1000">Mitochondrion outer membrane</keyword>
<proteinExistence type="predicted"/>
<feature type="compositionally biased region" description="Polar residues" evidence="10">
    <location>
        <begin position="1339"/>
        <end position="1350"/>
    </location>
</feature>
<keyword evidence="7" id="KW-0496">Mitochondrion</keyword>
<feature type="region of interest" description="Disordered" evidence="10">
    <location>
        <begin position="1159"/>
        <end position="1186"/>
    </location>
</feature>
<sequence length="1464" mass="155716">MRAIRVRLAIGRPPASPKGRSTSAFSSSATLLYPRSIPPDFPRRVPTYYAYASVDEAQGPLVSPKPVETEADPDQEKPRKRVGRPPNNPNKNPPPPPPATRAAVSPESIWAGKSLGEGGEPRTLPPEDMLQDALAQLLVTLQPQTQYRAAYSSNGLPLVEPTLALYCPIEGGDYVIDDTVKELAGRVNGDVIVIDAAQLAAGEHGSFGKGAIYLFRNSPITNLYSAASILKFPHNPLHFPSTGSPTSRPISEDPDTDDDDLDDDDEADTPIQRVTFGNVSAVAIPARSIRMRGNPLVSSSSSSSGSGKDTPMGQSELKNFFESIINAPVPSTGSTTTQPRPRIIYLRDFSLLAPSAPTWYPALLSAIRSRRQGHLLRPSNPLPHPTTLILGASPSSVPSFPSSPSPSPTSHASGIMNILMGQRPRAMLPQYSSREPGPNQDEREVRLRERLKRWSRSGSVLDNLPAFTPQRTASSGSTGFMSANGFTSLFGAHPSSVRDQASEGGSGGGVSVGTGSKSGYFRACGVVPAARDEARERNVRRARRLEVNTLVARMAMGAVGGKIVGSMVTLPKPSKSKKEADETDKDKEKPDSLPVDKMADDWSRKLLDWTSARRLADRALAHSILSSLSPSEPIVLDETAPIHEAATAEEMGSGNTSVAGGIPLATPVSWEAVRAAWDTLRLSLGYGEKTTESAAVTPAPDSTTTTTPAPSATPASSSTTTSATPAPTPPSAPKWSGIGSPREPVPWIDAVLAPPVIILGTDGKPPEPGREDDLVERVKNDPDLEPHEDRLLGCIVNPAELQTTFAQVHLPDATIDSVRTLVSLPLLYPAAFRSGILAQHAMTGALLFGPPGTGKTLLAKALAKESGARMMVVKPSDVMDMYVGEGEKLVRSVFSLARRLSPCIVFLDEIDALLGARSSRDTGGAASAHRGLVTEFMQEMDGLRSSASSNVVVIGATNRPFDLDDAVLRRLPRRLLIDLPGLEEREAILRIMLKEEDLAEDVNVPTLANSTEGFSGSDLKNLVVAAALDAVKEKVSLPWRTRNGDGKGKEKEKVTDVSNTEAANIAPDATNSGTPVPGTQAVAEPSSTASPQAVDEKSSSASETKTASTPIQPTSESAPPRTLRNEHFTRALKEITPSASEALGTLADLRKWNAEFGGGDRKKSNKAWGGRFGFGGGGKRPDGEGTGRVAGVVDERIPGELGLSLRIVQGSIIFTVEARPGAFHVTNSHSSSSITATDSDPPSMSQTPVSLPNQIRPTTTTTQPATTTTALPTMTVPTPTGAPTAPQYYSTQYPARGPIQFTTTPGPPLTPRPSTSALASASTTRPTTTASNYATSTAPRQSAPTTSFVSTVGAKQPNKRPPALKGTFTKDLRPMMYAFGDHANPAPDSVAVMEEILMDYMMDVCTTAMKKTRRTNIQIDGLREALSHPADVKKLARMEELLFMQEDIKRARAQFSEKDDRAAP</sequence>
<evidence type="ECO:0000256" key="3">
    <source>
        <dbReference type="ARBA" id="ARBA00022741"/>
    </source>
</evidence>
<reference evidence="12 13" key="1">
    <citation type="submission" date="2013-12" db="EMBL/GenBank/DDBJ databases">
        <authorList>
            <person name="Cubeta M."/>
            <person name="Pakala S."/>
            <person name="Fedorova N."/>
            <person name="Thomas E."/>
            <person name="Dean R."/>
            <person name="Jabaji S."/>
            <person name="Neate S."/>
            <person name="Toda T."/>
            <person name="Tavantzis S."/>
            <person name="Vilgalys R."/>
            <person name="Bharathan N."/>
            <person name="Pakala S."/>
            <person name="Losada L.S."/>
            <person name="Zafar N."/>
            <person name="Nierman W."/>
        </authorList>
    </citation>
    <scope>NUCLEOTIDE SEQUENCE [LARGE SCALE GENOMIC DNA]</scope>
    <source>
        <strain evidence="12 13">123E</strain>
    </source>
</reference>
<evidence type="ECO:0000256" key="8">
    <source>
        <dbReference type="ARBA" id="ARBA00023163"/>
    </source>
</evidence>
<protein>
    <submittedName>
        <fullName evidence="12">Putative AAA ATPase</fullName>
    </submittedName>
</protein>
<dbReference type="PANTHER" id="PTHR45644:SF56">
    <property type="entry name" value="AAA ATPASE, PUTATIVE (AFU_ORTHOLOGUE AFUA_2G12920)-RELATED"/>
    <property type="match status" value="1"/>
</dbReference>
<feature type="compositionally biased region" description="Polar residues" evidence="10">
    <location>
        <begin position="1244"/>
        <end position="1256"/>
    </location>
</feature>
<dbReference type="Gene3D" id="1.10.8.60">
    <property type="match status" value="1"/>
</dbReference>
<dbReference type="InterPro" id="IPR003959">
    <property type="entry name" value="ATPase_AAA_core"/>
</dbReference>
<evidence type="ECO:0000256" key="10">
    <source>
        <dbReference type="SAM" id="MobiDB-lite"/>
    </source>
</evidence>
<dbReference type="PANTHER" id="PTHR45644">
    <property type="entry name" value="AAA ATPASE, PUTATIVE (AFU_ORTHOLOGUE AFUA_2G12920)-RELATED-RELATED"/>
    <property type="match status" value="1"/>
</dbReference>
<dbReference type="STRING" id="1423351.A0A074SCF5"/>
<comment type="subcellular location">
    <subcellularLocation>
        <location evidence="2">Mitochondrion outer membrane</location>
        <topology evidence="2">Single-pass membrane protein</topology>
    </subcellularLocation>
    <subcellularLocation>
        <location evidence="1">Nucleus</location>
    </subcellularLocation>
</comment>
<dbReference type="SUPFAM" id="SSF52540">
    <property type="entry name" value="P-loop containing nucleoside triphosphate hydrolases"/>
    <property type="match status" value="1"/>
</dbReference>
<feature type="region of interest" description="Disordered" evidence="10">
    <location>
        <begin position="293"/>
        <end position="314"/>
    </location>
</feature>